<feature type="binding site" description="axial binding residue" evidence="13">
    <location>
        <position position="446"/>
    </location>
    <ligand>
        <name>heme</name>
        <dbReference type="ChEBI" id="CHEBI:30413"/>
    </ligand>
    <ligandPart>
        <name>Fe</name>
        <dbReference type="ChEBI" id="CHEBI:18248"/>
    </ligandPart>
</feature>
<dbReference type="EMBL" id="AMQN01001571">
    <property type="status" value="NOT_ANNOTATED_CDS"/>
    <property type="molecule type" value="Genomic_DNA"/>
</dbReference>
<evidence type="ECO:0000256" key="6">
    <source>
        <dbReference type="ARBA" id="ARBA00022723"/>
    </source>
</evidence>
<dbReference type="InterPro" id="IPR001128">
    <property type="entry name" value="Cyt_P450"/>
</dbReference>
<dbReference type="GO" id="GO:0004508">
    <property type="term" value="F:steroid 17-alpha-monooxygenase activity"/>
    <property type="evidence" value="ECO:0007669"/>
    <property type="project" value="TreeGrafter"/>
</dbReference>
<reference evidence="18" key="1">
    <citation type="submission" date="2012-12" db="EMBL/GenBank/DDBJ databases">
        <authorList>
            <person name="Hellsten U."/>
            <person name="Grimwood J."/>
            <person name="Chapman J.A."/>
            <person name="Shapiro H."/>
            <person name="Aerts A."/>
            <person name="Otillar R.P."/>
            <person name="Terry A.Y."/>
            <person name="Boore J.L."/>
            <person name="Simakov O."/>
            <person name="Marletaz F."/>
            <person name="Cho S.-J."/>
            <person name="Edsinger-Gonzales E."/>
            <person name="Havlak P."/>
            <person name="Kuo D.-H."/>
            <person name="Larsson T."/>
            <person name="Lv J."/>
            <person name="Arendt D."/>
            <person name="Savage R."/>
            <person name="Osoegawa K."/>
            <person name="de Jong P."/>
            <person name="Lindberg D.R."/>
            <person name="Seaver E.C."/>
            <person name="Weisblat D.A."/>
            <person name="Putnam N.H."/>
            <person name="Grigoriev I.V."/>
            <person name="Rokhsar D.S."/>
        </authorList>
    </citation>
    <scope>NUCLEOTIDE SEQUENCE</scope>
    <source>
        <strain evidence="18">I ESC-2004</strain>
    </source>
</reference>
<evidence type="ECO:0000256" key="4">
    <source>
        <dbReference type="ARBA" id="ARBA00010617"/>
    </source>
</evidence>
<evidence type="ECO:0000256" key="13">
    <source>
        <dbReference type="PIRSR" id="PIRSR602401-1"/>
    </source>
</evidence>
<evidence type="ECO:0000256" key="2">
    <source>
        <dbReference type="ARBA" id="ARBA00004174"/>
    </source>
</evidence>
<sequence>MDFILTALIFVLLGLLSYWLVRTNKSNDLPRYRGLPVIGNLHQLLTGNSHLMFTEWSKDIGGIFGVQLLFDNFVVLNTYETIHEALVTKKHDFAGRPTTAYRIGMLSDGFQGVAFSNPNPTWTQLRRVCHRNLKLFDGRNLRNQQIVNEMTGEMMELFAAQKGAFDPRRIVYLTTMGIMIKLLIGKHCDDRHGEYKLLQALVNYEEQVLSAMSPTGEGVELDMFPWMRHFGNKTFKYLKYLCSLRDKLWDHMKEEYSTGGDQCKESLIGELLKAKDESDQLDDEKRKITDLNIKFVAIDMIMAGTSTTSNTLYSYFNIISHHPCIQENMFNEIKSVVGIKRAISLSDRSSLPYCHATILELLRFTTVNPFGLPRCAMKTTTIAGKNIPQGTQVLYNLWALHHDEAFWDSPDEFKPERFLDSDGQVLPASHPNQQHLMTFGGGQRKCIGEMFALGRLFLIITSTTQNFAISPGPKNTSCDPKKYKNGIILASDDYEITLQRR</sequence>
<accession>R7UFT0</accession>
<dbReference type="SUPFAM" id="SSF48264">
    <property type="entry name" value="Cytochrome P450"/>
    <property type="match status" value="1"/>
</dbReference>
<keyword evidence="8" id="KW-0492">Microsome</keyword>
<dbReference type="PRINTS" id="PR00463">
    <property type="entry name" value="EP450I"/>
</dbReference>
<evidence type="ECO:0000256" key="14">
    <source>
        <dbReference type="RuleBase" id="RU000461"/>
    </source>
</evidence>
<dbReference type="STRING" id="283909.R7UFT0"/>
<comment type="subcellular location">
    <subcellularLocation>
        <location evidence="3">Endoplasmic reticulum membrane</location>
        <topology evidence="3">Peripheral membrane protein</topology>
    </subcellularLocation>
    <subcellularLocation>
        <location evidence="2">Microsome membrane</location>
        <topology evidence="2">Peripheral membrane protein</topology>
    </subcellularLocation>
</comment>
<dbReference type="PANTHER" id="PTHR24289:SF1">
    <property type="entry name" value="STEROID 17-ALPHA-HYDROXYLASE_17,20 LYASE"/>
    <property type="match status" value="1"/>
</dbReference>
<keyword evidence="11 14" id="KW-0503">Monooxygenase</keyword>
<evidence type="ECO:0000256" key="15">
    <source>
        <dbReference type="SAM" id="Coils"/>
    </source>
</evidence>
<dbReference type="PRINTS" id="PR00385">
    <property type="entry name" value="P450"/>
</dbReference>
<organism evidence="16">
    <name type="scientific">Capitella teleta</name>
    <name type="common">Polychaete worm</name>
    <dbReference type="NCBI Taxonomy" id="283909"/>
    <lineage>
        <taxon>Eukaryota</taxon>
        <taxon>Metazoa</taxon>
        <taxon>Spiralia</taxon>
        <taxon>Lophotrochozoa</taxon>
        <taxon>Annelida</taxon>
        <taxon>Polychaeta</taxon>
        <taxon>Sedentaria</taxon>
        <taxon>Scolecida</taxon>
        <taxon>Capitellidae</taxon>
        <taxon>Capitella</taxon>
    </lineage>
</organism>
<dbReference type="Gene3D" id="1.10.630.10">
    <property type="entry name" value="Cytochrome P450"/>
    <property type="match status" value="1"/>
</dbReference>
<keyword evidence="7" id="KW-0256">Endoplasmic reticulum</keyword>
<dbReference type="GO" id="GO:0020037">
    <property type="term" value="F:heme binding"/>
    <property type="evidence" value="ECO:0007669"/>
    <property type="project" value="InterPro"/>
</dbReference>
<evidence type="ECO:0000256" key="9">
    <source>
        <dbReference type="ARBA" id="ARBA00023002"/>
    </source>
</evidence>
<dbReference type="GO" id="GO:0005789">
    <property type="term" value="C:endoplasmic reticulum membrane"/>
    <property type="evidence" value="ECO:0007669"/>
    <property type="project" value="UniProtKB-SubCell"/>
</dbReference>
<keyword evidence="10 13" id="KW-0408">Iron</keyword>
<proteinExistence type="inferred from homology"/>
<evidence type="ECO:0000313" key="18">
    <source>
        <dbReference type="Proteomes" id="UP000014760"/>
    </source>
</evidence>
<dbReference type="InterPro" id="IPR036396">
    <property type="entry name" value="Cyt_P450_sf"/>
</dbReference>
<evidence type="ECO:0000256" key="5">
    <source>
        <dbReference type="ARBA" id="ARBA00022617"/>
    </source>
</evidence>
<dbReference type="PROSITE" id="PS00086">
    <property type="entry name" value="CYTOCHROME_P450"/>
    <property type="match status" value="1"/>
</dbReference>
<dbReference type="GO" id="GO:0042448">
    <property type="term" value="P:progesterone metabolic process"/>
    <property type="evidence" value="ECO:0007669"/>
    <property type="project" value="TreeGrafter"/>
</dbReference>
<evidence type="ECO:0000256" key="11">
    <source>
        <dbReference type="ARBA" id="ARBA00023033"/>
    </source>
</evidence>
<evidence type="ECO:0000256" key="1">
    <source>
        <dbReference type="ARBA" id="ARBA00001971"/>
    </source>
</evidence>
<keyword evidence="12" id="KW-0472">Membrane</keyword>
<dbReference type="GO" id="GO:0042446">
    <property type="term" value="P:hormone biosynthetic process"/>
    <property type="evidence" value="ECO:0007669"/>
    <property type="project" value="TreeGrafter"/>
</dbReference>
<evidence type="ECO:0000256" key="7">
    <source>
        <dbReference type="ARBA" id="ARBA00022824"/>
    </source>
</evidence>
<dbReference type="EnsemblMetazoa" id="CapteT114418">
    <property type="protein sequence ID" value="CapteP114418"/>
    <property type="gene ID" value="CapteG114418"/>
</dbReference>
<keyword evidence="5 13" id="KW-0349">Heme</keyword>
<evidence type="ECO:0000256" key="12">
    <source>
        <dbReference type="ARBA" id="ARBA00023136"/>
    </source>
</evidence>
<evidence type="ECO:0008006" key="19">
    <source>
        <dbReference type="Google" id="ProtNLM"/>
    </source>
</evidence>
<evidence type="ECO:0000256" key="3">
    <source>
        <dbReference type="ARBA" id="ARBA00004406"/>
    </source>
</evidence>
<evidence type="ECO:0000313" key="16">
    <source>
        <dbReference type="EMBL" id="ELU02658.1"/>
    </source>
</evidence>
<name>R7UFT0_CAPTE</name>
<keyword evidence="15" id="KW-0175">Coiled coil</keyword>
<dbReference type="InterPro" id="IPR017972">
    <property type="entry name" value="Cyt_P450_CS"/>
</dbReference>
<dbReference type="AlphaFoldDB" id="R7UFT0"/>
<comment type="similarity">
    <text evidence="4 14">Belongs to the cytochrome P450 family.</text>
</comment>
<keyword evidence="18" id="KW-1185">Reference proteome</keyword>
<dbReference type="InterPro" id="IPR002401">
    <property type="entry name" value="Cyt_P450_E_grp-I"/>
</dbReference>
<dbReference type="OMA" id="ENIHRKQ"/>
<dbReference type="GO" id="GO:0005506">
    <property type="term" value="F:iron ion binding"/>
    <property type="evidence" value="ECO:0007669"/>
    <property type="project" value="InterPro"/>
</dbReference>
<reference evidence="16 18" key="2">
    <citation type="journal article" date="2013" name="Nature">
        <title>Insights into bilaterian evolution from three spiralian genomes.</title>
        <authorList>
            <person name="Simakov O."/>
            <person name="Marletaz F."/>
            <person name="Cho S.J."/>
            <person name="Edsinger-Gonzales E."/>
            <person name="Havlak P."/>
            <person name="Hellsten U."/>
            <person name="Kuo D.H."/>
            <person name="Larsson T."/>
            <person name="Lv J."/>
            <person name="Arendt D."/>
            <person name="Savage R."/>
            <person name="Osoegawa K."/>
            <person name="de Jong P."/>
            <person name="Grimwood J."/>
            <person name="Chapman J.A."/>
            <person name="Shapiro H."/>
            <person name="Aerts A."/>
            <person name="Otillar R.P."/>
            <person name="Terry A.Y."/>
            <person name="Boore J.L."/>
            <person name="Grigoriev I.V."/>
            <person name="Lindberg D.R."/>
            <person name="Seaver E.C."/>
            <person name="Weisblat D.A."/>
            <person name="Putnam N.H."/>
            <person name="Rokhsar D.S."/>
        </authorList>
    </citation>
    <scope>NUCLEOTIDE SEQUENCE</scope>
    <source>
        <strain evidence="16 18">I ESC-2004</strain>
    </source>
</reference>
<keyword evidence="9 14" id="KW-0560">Oxidoreductase</keyword>
<evidence type="ECO:0000256" key="8">
    <source>
        <dbReference type="ARBA" id="ARBA00022848"/>
    </source>
</evidence>
<gene>
    <name evidence="16" type="ORF">CAPTEDRAFT_114418</name>
</gene>
<dbReference type="EMBL" id="KB303857">
    <property type="protein sequence ID" value="ELU02658.1"/>
    <property type="molecule type" value="Genomic_DNA"/>
</dbReference>
<reference evidence="17" key="3">
    <citation type="submission" date="2015-06" db="UniProtKB">
        <authorList>
            <consortium name="EnsemblMetazoa"/>
        </authorList>
    </citation>
    <scope>IDENTIFICATION</scope>
</reference>
<evidence type="ECO:0000313" key="17">
    <source>
        <dbReference type="EnsemblMetazoa" id="CapteP114418"/>
    </source>
</evidence>
<dbReference type="Proteomes" id="UP000014760">
    <property type="component" value="Unassembled WGS sequence"/>
</dbReference>
<dbReference type="Pfam" id="PF00067">
    <property type="entry name" value="p450"/>
    <property type="match status" value="1"/>
</dbReference>
<feature type="coiled-coil region" evidence="15">
    <location>
        <begin position="264"/>
        <end position="294"/>
    </location>
</feature>
<dbReference type="HOGENOM" id="CLU_001570_22_0_1"/>
<comment type="cofactor">
    <cofactor evidence="1 13">
        <name>heme</name>
        <dbReference type="ChEBI" id="CHEBI:30413"/>
    </cofactor>
</comment>
<dbReference type="PANTHER" id="PTHR24289">
    <property type="entry name" value="STEROID 17-ALPHA-HYDROXYLASE/17,20 LYASE"/>
    <property type="match status" value="1"/>
</dbReference>
<protein>
    <recommendedName>
        <fullName evidence="19">Cytochrome P450</fullName>
    </recommendedName>
</protein>
<evidence type="ECO:0000256" key="10">
    <source>
        <dbReference type="ARBA" id="ARBA00023004"/>
    </source>
</evidence>
<dbReference type="OrthoDB" id="3945418at2759"/>
<dbReference type="FunFam" id="1.10.630.10:FF:000238">
    <property type="entry name" value="Cytochrome P450 2A6"/>
    <property type="match status" value="1"/>
</dbReference>
<keyword evidence="6 13" id="KW-0479">Metal-binding</keyword>